<sequence>MANRDNPDFLSEGTLKGSKVINKAGEDIGKIEKLMIDLIDGRIAYAVLSFGGILDRRDKLFAIPWQALKSEMHDHVFILDIPREALEKAEGFDKDNLSLTREELSGVYTYYGHQPYWQNIMAEQTELLGETEPERMILMRRAAGKKYPDFLPADTIKGEKVVSIAGEDIGKIEELVIDLQAGRVAYAVLSFDEFPGMSGKFFAIPWQALQVKFQEHAFLLNVPKYTLEKAEGFDKDHWPVTTYDWLSKVYSYYEYEPYWQTPRL</sequence>
<evidence type="ECO:0000313" key="2">
    <source>
        <dbReference type="EMBL" id="AKB13958.1"/>
    </source>
</evidence>
<protein>
    <submittedName>
        <fullName evidence="2">Antigen</fullName>
    </submittedName>
</protein>
<dbReference type="InterPro" id="IPR011033">
    <property type="entry name" value="PRC_barrel-like_sf"/>
</dbReference>
<dbReference type="RefSeq" id="WP_048167930.1">
    <property type="nucleotide sequence ID" value="NZ_CP009501.1"/>
</dbReference>
<dbReference type="PATRIC" id="fig|523844.20.peg.2700"/>
<dbReference type="EMBL" id="CP009501">
    <property type="protein sequence ID" value="AKB13958.1"/>
    <property type="molecule type" value="Genomic_DNA"/>
</dbReference>
<name>A0A0E3NFQ5_METTT</name>
<feature type="domain" description="PRC-barrel" evidence="1">
    <location>
        <begin position="150"/>
        <end position="224"/>
    </location>
</feature>
<dbReference type="Pfam" id="PF05239">
    <property type="entry name" value="PRC"/>
    <property type="match status" value="2"/>
</dbReference>
<accession>A0A0E3NFQ5</accession>
<organism evidence="2 3">
    <name type="scientific">Methanosarcina thermophila (strain ATCC 43570 / DSM 1825 / OCM 12 / VKM B-1830 / TM-1)</name>
    <dbReference type="NCBI Taxonomy" id="523844"/>
    <lineage>
        <taxon>Archaea</taxon>
        <taxon>Methanobacteriati</taxon>
        <taxon>Methanobacteriota</taxon>
        <taxon>Stenosarchaea group</taxon>
        <taxon>Methanomicrobia</taxon>
        <taxon>Methanosarcinales</taxon>
        <taxon>Methanosarcinaceae</taxon>
        <taxon>Methanosarcina</taxon>
    </lineage>
</organism>
<dbReference type="HOGENOM" id="CLU_971867_0_0_2"/>
<proteinExistence type="predicted"/>
<reference evidence="2 3" key="1">
    <citation type="submission" date="2014-07" db="EMBL/GenBank/DDBJ databases">
        <title>Methanogenic archaea and the global carbon cycle.</title>
        <authorList>
            <person name="Henriksen J.R."/>
            <person name="Luke J."/>
            <person name="Reinhart S."/>
            <person name="Benedict M.N."/>
            <person name="Youngblut N.D."/>
            <person name="Metcalf M.E."/>
            <person name="Whitaker R.J."/>
            <person name="Metcalf W.W."/>
        </authorList>
    </citation>
    <scope>NUCLEOTIDE SEQUENCE [LARGE SCALE GENOMIC DNA]</scope>
    <source>
        <strain evidence="3">ATCC 43570 / DSM 1825 / OCM 12 / VKM B-1830 / TM-1</strain>
    </source>
</reference>
<dbReference type="KEGG" id="mthr:MSTHT_2200"/>
<dbReference type="Proteomes" id="UP000066529">
    <property type="component" value="Chromosome"/>
</dbReference>
<evidence type="ECO:0000313" key="3">
    <source>
        <dbReference type="Proteomes" id="UP000066529"/>
    </source>
</evidence>
<dbReference type="STRING" id="523844.MSTHT_2200"/>
<evidence type="ECO:0000259" key="1">
    <source>
        <dbReference type="Pfam" id="PF05239"/>
    </source>
</evidence>
<dbReference type="PANTHER" id="PTHR36505:SF1">
    <property type="entry name" value="BLR1072 PROTEIN"/>
    <property type="match status" value="1"/>
</dbReference>
<feature type="domain" description="PRC-barrel" evidence="1">
    <location>
        <begin position="14"/>
        <end position="85"/>
    </location>
</feature>
<dbReference type="PANTHER" id="PTHR36505">
    <property type="entry name" value="BLR1072 PROTEIN"/>
    <property type="match status" value="1"/>
</dbReference>
<dbReference type="OrthoDB" id="139204at2157"/>
<dbReference type="InterPro" id="IPR027275">
    <property type="entry name" value="PRC-brl_dom"/>
</dbReference>
<dbReference type="GeneID" id="24849201"/>
<gene>
    <name evidence="2" type="ORF">MSTHT_2200</name>
</gene>
<dbReference type="SUPFAM" id="SSF50346">
    <property type="entry name" value="PRC-barrel domain"/>
    <property type="match status" value="2"/>
</dbReference>
<dbReference type="Gene3D" id="2.30.30.240">
    <property type="entry name" value="PRC-barrel domain"/>
    <property type="match status" value="2"/>
</dbReference>
<dbReference type="AlphaFoldDB" id="A0A0E3NFQ5"/>